<feature type="transmembrane region" description="Helical" evidence="1">
    <location>
        <begin position="204"/>
        <end position="225"/>
    </location>
</feature>
<dbReference type="Proteomes" id="UP000319771">
    <property type="component" value="Unassembled WGS sequence"/>
</dbReference>
<feature type="transmembrane region" description="Helical" evidence="1">
    <location>
        <begin position="352"/>
        <end position="372"/>
    </location>
</feature>
<evidence type="ECO:0000313" key="3">
    <source>
        <dbReference type="Proteomes" id="UP000319771"/>
    </source>
</evidence>
<comment type="caution">
    <text evidence="2">The sequence shown here is derived from an EMBL/GenBank/DDBJ whole genome shotgun (WGS) entry which is preliminary data.</text>
</comment>
<dbReference type="EMBL" id="VBPB01000216">
    <property type="protein sequence ID" value="TMQ70587.1"/>
    <property type="molecule type" value="Genomic_DNA"/>
</dbReference>
<feature type="transmembrane region" description="Helical" evidence="1">
    <location>
        <begin position="91"/>
        <end position="111"/>
    </location>
</feature>
<evidence type="ECO:0008006" key="4">
    <source>
        <dbReference type="Google" id="ProtNLM"/>
    </source>
</evidence>
<organism evidence="2 3">
    <name type="scientific">Eiseniibacteriota bacterium</name>
    <dbReference type="NCBI Taxonomy" id="2212470"/>
    <lineage>
        <taxon>Bacteria</taxon>
        <taxon>Candidatus Eiseniibacteriota</taxon>
    </lineage>
</organism>
<feature type="transmembrane region" description="Helical" evidence="1">
    <location>
        <begin position="118"/>
        <end position="140"/>
    </location>
</feature>
<evidence type="ECO:0000256" key="1">
    <source>
        <dbReference type="SAM" id="Phobius"/>
    </source>
</evidence>
<feature type="transmembrane region" description="Helical" evidence="1">
    <location>
        <begin position="322"/>
        <end position="345"/>
    </location>
</feature>
<name>A0A538U3X1_UNCEI</name>
<feature type="transmembrane region" description="Helical" evidence="1">
    <location>
        <begin position="275"/>
        <end position="292"/>
    </location>
</feature>
<proteinExistence type="predicted"/>
<reference evidence="2 3" key="1">
    <citation type="journal article" date="2019" name="Nat. Microbiol.">
        <title>Mediterranean grassland soil C-N compound turnover is dependent on rainfall and depth, and is mediated by genomically divergent microorganisms.</title>
        <authorList>
            <person name="Diamond S."/>
            <person name="Andeer P.F."/>
            <person name="Li Z."/>
            <person name="Crits-Christoph A."/>
            <person name="Burstein D."/>
            <person name="Anantharaman K."/>
            <person name="Lane K.R."/>
            <person name="Thomas B.C."/>
            <person name="Pan C."/>
            <person name="Northen T.R."/>
            <person name="Banfield J.F."/>
        </authorList>
    </citation>
    <scope>NUCLEOTIDE SEQUENCE [LARGE SCALE GENOMIC DNA]</scope>
    <source>
        <strain evidence="2">WS_11</strain>
    </source>
</reference>
<sequence length="509" mass="53721">MRPAAGTPRPPGPAAPELATPWPWVPPLAAAAAAGLVFHRALTFYFSQDDFLGLARASGLAPRLTGAWRYLSHQAFFDLMRRVAGLDAGPYHAASLVVHAAGAALLARFLARVVSRPAALLGAVFFAVHPSHFGSVYWISAIGDELALLGALAALLLALDGGRRGWTALPVFALSLLAKESTLLLPAAVALAARPLRSRVPRGLLAGLAALALVHLATLTAGDAFGVRRGLPGEAAYATGLGGHVLANALTYLGWTADFLLPTVTGFSNVVDRSVQPWGVGLAIAWLAGLGFRALRERGWVAAGASFALFLLPVLPLRHHTYHYYLTAPLLGAAWGVAAAADWALARRGTRVAWGIAGALALLLTLNGALLVRRIETMPFVLPGLRDEAIVDRARIARNVRDGIAAALPVTGDTLVFWSPLAASLGARGEPLAARAPQETYWERNLRDALLDGLAVRVMFPDVAAVAFTREFRPTGAATRYAVYRPDGWVRVATSAEVESAIRAGQLGH</sequence>
<evidence type="ECO:0000313" key="2">
    <source>
        <dbReference type="EMBL" id="TMQ70587.1"/>
    </source>
</evidence>
<keyword evidence="1" id="KW-0472">Membrane</keyword>
<dbReference type="AlphaFoldDB" id="A0A538U3X1"/>
<feature type="transmembrane region" description="Helical" evidence="1">
    <location>
        <begin position="299"/>
        <end position="316"/>
    </location>
</feature>
<feature type="transmembrane region" description="Helical" evidence="1">
    <location>
        <begin position="169"/>
        <end position="192"/>
    </location>
</feature>
<protein>
    <recommendedName>
        <fullName evidence="4">Glycosyltransferase RgtA/B/C/D-like domain-containing protein</fullName>
    </recommendedName>
</protein>
<accession>A0A538U3X1</accession>
<keyword evidence="1" id="KW-1133">Transmembrane helix</keyword>
<gene>
    <name evidence="2" type="ORF">E6K81_12245</name>
</gene>
<keyword evidence="1" id="KW-0812">Transmembrane</keyword>